<comment type="subcellular location">
    <subcellularLocation>
        <location evidence="1">Endomembrane system</location>
        <topology evidence="1">Multi-pass membrane protein</topology>
    </subcellularLocation>
</comment>
<dbReference type="GO" id="GO:0098554">
    <property type="term" value="C:cytoplasmic side of endoplasmic reticulum membrane"/>
    <property type="evidence" value="ECO:0007669"/>
    <property type="project" value="TreeGrafter"/>
</dbReference>
<dbReference type="AlphaFoldDB" id="A0AAD2E4E7"/>
<evidence type="ECO:0000313" key="10">
    <source>
        <dbReference type="Proteomes" id="UP000834106"/>
    </source>
</evidence>
<sequence>MGFRGLHCFQTSSVDNGFSFPLHQGMDNSLNISSQTFSENSFMDNSIVTTRSHNGIKKFPGGSRDAGMLFGCSGFFLIIQGIALIITVLQIVRIPNLKVGTVLLSCAFIYDIFWVFVSKKLFHESVMIVVARGDRSGEDGIPMLLKIQRLFDPWGGYSIIGFGDILLPGLLVAFSLRFDWLAN</sequence>
<dbReference type="Pfam" id="PF04258">
    <property type="entry name" value="Peptidase_A22B"/>
    <property type="match status" value="1"/>
</dbReference>
<gene>
    <name evidence="9" type="ORF">FPE_LOCUS23153</name>
</gene>
<dbReference type="GO" id="GO:0033619">
    <property type="term" value="P:membrane protein proteolysis"/>
    <property type="evidence" value="ECO:0007669"/>
    <property type="project" value="TreeGrafter"/>
</dbReference>
<keyword evidence="10" id="KW-1185">Reference proteome</keyword>
<name>A0AAD2E4E7_9LAMI</name>
<evidence type="ECO:0000256" key="7">
    <source>
        <dbReference type="ARBA" id="ARBA00023136"/>
    </source>
</evidence>
<dbReference type="SMART" id="SM00730">
    <property type="entry name" value="PSN"/>
    <property type="match status" value="1"/>
</dbReference>
<evidence type="ECO:0000256" key="1">
    <source>
        <dbReference type="ARBA" id="ARBA00004127"/>
    </source>
</evidence>
<dbReference type="PANTHER" id="PTHR12174:SF75">
    <property type="entry name" value="SIGNAL PEPTIDE PEPTIDASE-LIKE 2"/>
    <property type="match status" value="1"/>
</dbReference>
<dbReference type="PANTHER" id="PTHR12174">
    <property type="entry name" value="SIGNAL PEPTIDE PEPTIDASE"/>
    <property type="match status" value="1"/>
</dbReference>
<feature type="transmembrane region" description="Helical" evidence="8">
    <location>
        <begin position="154"/>
        <end position="176"/>
    </location>
</feature>
<reference evidence="9" key="1">
    <citation type="submission" date="2023-05" db="EMBL/GenBank/DDBJ databases">
        <authorList>
            <person name="Huff M."/>
        </authorList>
    </citation>
    <scope>NUCLEOTIDE SEQUENCE</scope>
</reference>
<dbReference type="GO" id="GO:0005765">
    <property type="term" value="C:lysosomal membrane"/>
    <property type="evidence" value="ECO:0007669"/>
    <property type="project" value="TreeGrafter"/>
</dbReference>
<protein>
    <recommendedName>
        <fullName evidence="11">Signal peptide peptidase-like 2</fullName>
    </recommendedName>
</protein>
<dbReference type="EMBL" id="OU503049">
    <property type="protein sequence ID" value="CAI9775723.1"/>
    <property type="molecule type" value="Genomic_DNA"/>
</dbReference>
<keyword evidence="4 8" id="KW-0812">Transmembrane</keyword>
<evidence type="ECO:0008006" key="11">
    <source>
        <dbReference type="Google" id="ProtNLM"/>
    </source>
</evidence>
<evidence type="ECO:0000256" key="3">
    <source>
        <dbReference type="ARBA" id="ARBA00022670"/>
    </source>
</evidence>
<feature type="transmembrane region" description="Helical" evidence="8">
    <location>
        <begin position="68"/>
        <end position="92"/>
    </location>
</feature>
<dbReference type="GO" id="GO:0042500">
    <property type="term" value="F:aspartic endopeptidase activity, intramembrane cleaving"/>
    <property type="evidence" value="ECO:0007669"/>
    <property type="project" value="InterPro"/>
</dbReference>
<evidence type="ECO:0000256" key="2">
    <source>
        <dbReference type="ARBA" id="ARBA00006859"/>
    </source>
</evidence>
<dbReference type="Proteomes" id="UP000834106">
    <property type="component" value="Chromosome 14"/>
</dbReference>
<keyword evidence="3" id="KW-0645">Protease</keyword>
<accession>A0AAD2E4E7</accession>
<evidence type="ECO:0000256" key="8">
    <source>
        <dbReference type="SAM" id="Phobius"/>
    </source>
</evidence>
<dbReference type="InterPro" id="IPR007369">
    <property type="entry name" value="Peptidase_A22B_SPP"/>
</dbReference>
<dbReference type="InterPro" id="IPR006639">
    <property type="entry name" value="Preselin/SPP"/>
</dbReference>
<evidence type="ECO:0000313" key="9">
    <source>
        <dbReference type="EMBL" id="CAI9775723.1"/>
    </source>
</evidence>
<organism evidence="9 10">
    <name type="scientific">Fraxinus pennsylvanica</name>
    <dbReference type="NCBI Taxonomy" id="56036"/>
    <lineage>
        <taxon>Eukaryota</taxon>
        <taxon>Viridiplantae</taxon>
        <taxon>Streptophyta</taxon>
        <taxon>Embryophyta</taxon>
        <taxon>Tracheophyta</taxon>
        <taxon>Spermatophyta</taxon>
        <taxon>Magnoliopsida</taxon>
        <taxon>eudicotyledons</taxon>
        <taxon>Gunneridae</taxon>
        <taxon>Pentapetalae</taxon>
        <taxon>asterids</taxon>
        <taxon>lamiids</taxon>
        <taxon>Lamiales</taxon>
        <taxon>Oleaceae</taxon>
        <taxon>Oleeae</taxon>
        <taxon>Fraxinus</taxon>
    </lineage>
</organism>
<keyword evidence="6 8" id="KW-1133">Transmembrane helix</keyword>
<dbReference type="GO" id="GO:0030660">
    <property type="term" value="C:Golgi-associated vesicle membrane"/>
    <property type="evidence" value="ECO:0007669"/>
    <property type="project" value="TreeGrafter"/>
</dbReference>
<evidence type="ECO:0000256" key="5">
    <source>
        <dbReference type="ARBA" id="ARBA00022801"/>
    </source>
</evidence>
<proteinExistence type="inferred from homology"/>
<comment type="similarity">
    <text evidence="2">Belongs to the peptidase A22B family.</text>
</comment>
<keyword evidence="7 8" id="KW-0472">Membrane</keyword>
<evidence type="ECO:0000256" key="4">
    <source>
        <dbReference type="ARBA" id="ARBA00022692"/>
    </source>
</evidence>
<keyword evidence="5" id="KW-0378">Hydrolase</keyword>
<evidence type="ECO:0000256" key="6">
    <source>
        <dbReference type="ARBA" id="ARBA00022989"/>
    </source>
</evidence>
<feature type="transmembrane region" description="Helical" evidence="8">
    <location>
        <begin position="99"/>
        <end position="117"/>
    </location>
</feature>
<dbReference type="GO" id="GO:0098553">
    <property type="term" value="C:lumenal side of endoplasmic reticulum membrane"/>
    <property type="evidence" value="ECO:0007669"/>
    <property type="project" value="TreeGrafter"/>
</dbReference>